<accession>A0A9P6JMS0</accession>
<feature type="compositionally biased region" description="Polar residues" evidence="7">
    <location>
        <begin position="903"/>
        <end position="917"/>
    </location>
</feature>
<evidence type="ECO:0000313" key="12">
    <source>
        <dbReference type="Proteomes" id="UP000807306"/>
    </source>
</evidence>
<feature type="compositionally biased region" description="Polar residues" evidence="7">
    <location>
        <begin position="36"/>
        <end position="46"/>
    </location>
</feature>
<dbReference type="PRINTS" id="PR00344">
    <property type="entry name" value="BCTRLSENSOR"/>
</dbReference>
<dbReference type="GO" id="GO:0009927">
    <property type="term" value="F:histidine phosphotransfer kinase activity"/>
    <property type="evidence" value="ECO:0007669"/>
    <property type="project" value="TreeGrafter"/>
</dbReference>
<dbReference type="Gene3D" id="3.40.50.2300">
    <property type="match status" value="1"/>
</dbReference>
<feature type="compositionally biased region" description="Basic and acidic residues" evidence="7">
    <location>
        <begin position="1"/>
        <end position="10"/>
    </location>
</feature>
<dbReference type="SUPFAM" id="SSF52172">
    <property type="entry name" value="CheY-like"/>
    <property type="match status" value="1"/>
</dbReference>
<keyword evidence="8" id="KW-0812">Transmembrane</keyword>
<evidence type="ECO:0000256" key="5">
    <source>
        <dbReference type="ARBA" id="ARBA00022777"/>
    </source>
</evidence>
<dbReference type="InterPro" id="IPR003661">
    <property type="entry name" value="HisK_dim/P_dom"/>
</dbReference>
<dbReference type="EC" id="2.7.13.3" evidence="2"/>
<feature type="region of interest" description="Disordered" evidence="7">
    <location>
        <begin position="617"/>
        <end position="639"/>
    </location>
</feature>
<dbReference type="Pfam" id="PF00072">
    <property type="entry name" value="Response_reg"/>
    <property type="match status" value="1"/>
</dbReference>
<feature type="region of interest" description="Disordered" evidence="7">
    <location>
        <begin position="1"/>
        <end position="76"/>
    </location>
</feature>
<keyword evidence="5" id="KW-0418">Kinase</keyword>
<dbReference type="Pfam" id="PF00512">
    <property type="entry name" value="HisKA"/>
    <property type="match status" value="1"/>
</dbReference>
<feature type="transmembrane region" description="Helical" evidence="8">
    <location>
        <begin position="226"/>
        <end position="250"/>
    </location>
</feature>
<dbReference type="GO" id="GO:0000155">
    <property type="term" value="F:phosphorelay sensor kinase activity"/>
    <property type="evidence" value="ECO:0007669"/>
    <property type="project" value="InterPro"/>
</dbReference>
<dbReference type="SUPFAM" id="SSF55874">
    <property type="entry name" value="ATPase domain of HSP90 chaperone/DNA topoisomerase II/histidine kinase"/>
    <property type="match status" value="1"/>
</dbReference>
<feature type="transmembrane region" description="Helical" evidence="8">
    <location>
        <begin position="346"/>
        <end position="364"/>
    </location>
</feature>
<gene>
    <name evidence="11" type="ORF">CPB83DRAFT_858706</name>
</gene>
<dbReference type="EMBL" id="MU157877">
    <property type="protein sequence ID" value="KAF9525965.1"/>
    <property type="molecule type" value="Genomic_DNA"/>
</dbReference>
<keyword evidence="8" id="KW-1133">Transmembrane helix</keyword>
<dbReference type="PANTHER" id="PTHR43047">
    <property type="entry name" value="TWO-COMPONENT HISTIDINE PROTEIN KINASE"/>
    <property type="match status" value="1"/>
</dbReference>
<keyword evidence="8" id="KW-0472">Membrane</keyword>
<dbReference type="GO" id="GO:0005886">
    <property type="term" value="C:plasma membrane"/>
    <property type="evidence" value="ECO:0007669"/>
    <property type="project" value="TreeGrafter"/>
</dbReference>
<feature type="transmembrane region" description="Helical" evidence="8">
    <location>
        <begin position="287"/>
        <end position="311"/>
    </location>
</feature>
<comment type="caution">
    <text evidence="11">The sequence shown here is derived from an EMBL/GenBank/DDBJ whole genome shotgun (WGS) entry which is preliminary data.</text>
</comment>
<evidence type="ECO:0000256" key="4">
    <source>
        <dbReference type="ARBA" id="ARBA00022679"/>
    </source>
</evidence>
<evidence type="ECO:0000259" key="10">
    <source>
        <dbReference type="PROSITE" id="PS50110"/>
    </source>
</evidence>
<evidence type="ECO:0000259" key="9">
    <source>
        <dbReference type="PROSITE" id="PS50109"/>
    </source>
</evidence>
<dbReference type="SMART" id="SM00448">
    <property type="entry name" value="REC"/>
    <property type="match status" value="1"/>
</dbReference>
<comment type="catalytic activity">
    <reaction evidence="1">
        <text>ATP + protein L-histidine = ADP + protein N-phospho-L-histidine.</text>
        <dbReference type="EC" id="2.7.13.3"/>
    </reaction>
</comment>
<name>A0A9P6JMS0_9AGAR</name>
<dbReference type="InterPro" id="IPR003594">
    <property type="entry name" value="HATPase_dom"/>
</dbReference>
<feature type="compositionally biased region" description="Polar residues" evidence="7">
    <location>
        <begin position="159"/>
        <end position="169"/>
    </location>
</feature>
<dbReference type="InterPro" id="IPR036890">
    <property type="entry name" value="HATPase_C_sf"/>
</dbReference>
<sequence length="1162" mass="128580">MPRWIPERLRSASSPEDNDDDEFIPPSPHAYDLEKVSTSSRTAMQTPSASTALDPPLLPPPAIHSGGASSHMRRTRKKAKFGGLTVHWARFKKRIGTGTAPSSSSMVGESAAESATTRAIGEHGYEDDVVDEVVVDRAWTEEIKSTVTPHSEHGATPEKTASQQHNNGPSEPDSVPYEGFWSLWTPLAILRWRTWPLLLEIFSSRFVDEKAEKHYAQESWFLKKSLAIWAGLWLILNWIFGIIFISLSQFTLGDKIFYFGIAPMLSLPVIFMVMYDWPRDRPYLYQTFLIVSVWCWAFYQVIFILACGYYSPVPKCNGRDFMATFYYTTAMQTIALFGLKLNRFPAALGALTFFLFATISVAPIKPTWGRSMINFFVFHSFLIYVHYMRESSERRLFTLRDQLKVQYKATQKAQINERKAAESKRRLTSYVFHEVRVPLNTALLAVQNMEASGAIGKDQEIEFNALCGSLSMMSKVLNDVLDFNRMDSGKFESVSKPYPFHQVMRSMFIPLRMATDARGLSFETVLDTNIDIISRKVAYETLGHTQETIRKYIKENPQVDGIVVGDETRLRQIITNLASNACKFTPAGGKLMITTRLILPSIPDDKDPLDVETAKIPRIEKPEIHPSPKNTDKNSHHTSSYAKNFDIEDEYNEKDSHQPLSSDLLTEHNKRHATSPLEHIVVRIEITDTGYGIKPTDMAQAKLFSAFNQTEQGRQQGGKGTGLGLALVRQIVKLSGGRLGVRSKAGEGSTFWVELPLGVGTKTFESGPPDLPEGSASSSGLKPLHRQTPARDSKRGSTSSQAHARKLSGDPTGENGRQIRNSEEAMRSSAALQGIMEQGGMFEIKLKKLYDGSGSTPPPHIVEDPMAKAALELTQAQVSSTSLPLNEPPTGELASGRHDSEVTVKQLNDGDTPSNSMDPLKPTVGQRPTYVELPSPNLYPADDETPPPPTDMTSSTSTQSTGDKTSTANLKLFDSSFTRGSPSASYAALNIEPNLPVLVVDDDLLTRTLMKRILTRLGCKVSCAENGEVALEMILGQRITLGSTPGSDGSAGGPILEPPLSLSVSSDQAVDGEGKYAVVFLDNQMPVMSGLKVVERLRDMERCDFVVGVTGNALLTDQEEYLAAGADRVLTKPVLERNLRDVLVEADERRKTRLINDPEPRS</sequence>
<dbReference type="InterPro" id="IPR036097">
    <property type="entry name" value="HisK_dim/P_sf"/>
</dbReference>
<keyword evidence="3 6" id="KW-0597">Phosphoprotein</keyword>
<feature type="domain" description="Histidine kinase" evidence="9">
    <location>
        <begin position="430"/>
        <end position="759"/>
    </location>
</feature>
<evidence type="ECO:0000313" key="11">
    <source>
        <dbReference type="EMBL" id="KAF9525965.1"/>
    </source>
</evidence>
<dbReference type="Gene3D" id="1.10.287.130">
    <property type="match status" value="1"/>
</dbReference>
<protein>
    <recommendedName>
        <fullName evidence="2">histidine kinase</fullName>
        <ecNumber evidence="2">2.7.13.3</ecNumber>
    </recommendedName>
</protein>
<feature type="transmembrane region" description="Helical" evidence="8">
    <location>
        <begin position="256"/>
        <end position="275"/>
    </location>
</feature>
<feature type="transmembrane region" description="Helical" evidence="8">
    <location>
        <begin position="370"/>
        <end position="387"/>
    </location>
</feature>
<dbReference type="SMART" id="SM00387">
    <property type="entry name" value="HATPase_c"/>
    <property type="match status" value="1"/>
</dbReference>
<feature type="region of interest" description="Disordered" evidence="7">
    <location>
        <begin position="878"/>
        <end position="967"/>
    </location>
</feature>
<feature type="compositionally biased region" description="Low complexity" evidence="7">
    <location>
        <begin position="951"/>
        <end position="967"/>
    </location>
</feature>
<dbReference type="InterPro" id="IPR001789">
    <property type="entry name" value="Sig_transdc_resp-reg_receiver"/>
</dbReference>
<dbReference type="OrthoDB" id="60033at2759"/>
<feature type="compositionally biased region" description="Basic and acidic residues" evidence="7">
    <location>
        <begin position="145"/>
        <end position="156"/>
    </location>
</feature>
<evidence type="ECO:0000256" key="6">
    <source>
        <dbReference type="PROSITE-ProRule" id="PRU00169"/>
    </source>
</evidence>
<keyword evidence="4" id="KW-0808">Transferase</keyword>
<feature type="region of interest" description="Disordered" evidence="7">
    <location>
        <begin position="145"/>
        <end position="173"/>
    </location>
</feature>
<dbReference type="Proteomes" id="UP000807306">
    <property type="component" value="Unassembled WGS sequence"/>
</dbReference>
<reference evidence="11" key="1">
    <citation type="submission" date="2020-11" db="EMBL/GenBank/DDBJ databases">
        <authorList>
            <consortium name="DOE Joint Genome Institute"/>
            <person name="Ahrendt S."/>
            <person name="Riley R."/>
            <person name="Andreopoulos W."/>
            <person name="Labutti K."/>
            <person name="Pangilinan J."/>
            <person name="Ruiz-Duenas F.J."/>
            <person name="Barrasa J.M."/>
            <person name="Sanchez-Garcia M."/>
            <person name="Camarero S."/>
            <person name="Miyauchi S."/>
            <person name="Serrano A."/>
            <person name="Linde D."/>
            <person name="Babiker R."/>
            <person name="Drula E."/>
            <person name="Ayuso-Fernandez I."/>
            <person name="Pacheco R."/>
            <person name="Padilla G."/>
            <person name="Ferreira P."/>
            <person name="Barriuso J."/>
            <person name="Kellner H."/>
            <person name="Castanera R."/>
            <person name="Alfaro M."/>
            <person name="Ramirez L."/>
            <person name="Pisabarro A.G."/>
            <person name="Kuo A."/>
            <person name="Tritt A."/>
            <person name="Lipzen A."/>
            <person name="He G."/>
            <person name="Yan M."/>
            <person name="Ng V."/>
            <person name="Cullen D."/>
            <person name="Martin F."/>
            <person name="Rosso M.-N."/>
            <person name="Henrissat B."/>
            <person name="Hibbett D."/>
            <person name="Martinez A.T."/>
            <person name="Grigoriev I.V."/>
        </authorList>
    </citation>
    <scope>NUCLEOTIDE SEQUENCE</scope>
    <source>
        <strain evidence="11">CBS 506.95</strain>
    </source>
</reference>
<dbReference type="Gene3D" id="3.30.565.10">
    <property type="entry name" value="Histidine kinase-like ATPase, C-terminal domain"/>
    <property type="match status" value="1"/>
</dbReference>
<proteinExistence type="predicted"/>
<feature type="compositionally biased region" description="Basic and acidic residues" evidence="7">
    <location>
        <begin position="617"/>
        <end position="635"/>
    </location>
</feature>
<dbReference type="AlphaFoldDB" id="A0A9P6JMS0"/>
<evidence type="ECO:0000256" key="7">
    <source>
        <dbReference type="SAM" id="MobiDB-lite"/>
    </source>
</evidence>
<evidence type="ECO:0000256" key="3">
    <source>
        <dbReference type="ARBA" id="ARBA00022553"/>
    </source>
</evidence>
<dbReference type="PANTHER" id="PTHR43047:SF66">
    <property type="entry name" value="HISKA"/>
    <property type="match status" value="1"/>
</dbReference>
<dbReference type="PROSITE" id="PS50110">
    <property type="entry name" value="RESPONSE_REGULATORY"/>
    <property type="match status" value="1"/>
</dbReference>
<feature type="domain" description="Response regulatory" evidence="10">
    <location>
        <begin position="996"/>
        <end position="1147"/>
    </location>
</feature>
<dbReference type="CDD" id="cd00082">
    <property type="entry name" value="HisKA"/>
    <property type="match status" value="1"/>
</dbReference>
<organism evidence="11 12">
    <name type="scientific">Crepidotus variabilis</name>
    <dbReference type="NCBI Taxonomy" id="179855"/>
    <lineage>
        <taxon>Eukaryota</taxon>
        <taxon>Fungi</taxon>
        <taxon>Dikarya</taxon>
        <taxon>Basidiomycota</taxon>
        <taxon>Agaricomycotina</taxon>
        <taxon>Agaricomycetes</taxon>
        <taxon>Agaricomycetidae</taxon>
        <taxon>Agaricales</taxon>
        <taxon>Agaricineae</taxon>
        <taxon>Crepidotaceae</taxon>
        <taxon>Crepidotus</taxon>
    </lineage>
</organism>
<keyword evidence="12" id="KW-1185">Reference proteome</keyword>
<feature type="modified residue" description="4-aspartylphosphate" evidence="6">
    <location>
        <position position="1082"/>
    </location>
</feature>
<evidence type="ECO:0000256" key="2">
    <source>
        <dbReference type="ARBA" id="ARBA00012438"/>
    </source>
</evidence>
<dbReference type="CDD" id="cd17546">
    <property type="entry name" value="REC_hyHK_CKI1_RcsC-like"/>
    <property type="match status" value="1"/>
</dbReference>
<dbReference type="PROSITE" id="PS50109">
    <property type="entry name" value="HIS_KIN"/>
    <property type="match status" value="1"/>
</dbReference>
<dbReference type="InterPro" id="IPR005467">
    <property type="entry name" value="His_kinase_dom"/>
</dbReference>
<dbReference type="Pfam" id="PF02518">
    <property type="entry name" value="HATPase_c"/>
    <property type="match status" value="1"/>
</dbReference>
<dbReference type="SUPFAM" id="SSF47384">
    <property type="entry name" value="Homodimeric domain of signal transducing histidine kinase"/>
    <property type="match status" value="1"/>
</dbReference>
<evidence type="ECO:0000256" key="1">
    <source>
        <dbReference type="ARBA" id="ARBA00000085"/>
    </source>
</evidence>
<dbReference type="InterPro" id="IPR004358">
    <property type="entry name" value="Sig_transdc_His_kin-like_C"/>
</dbReference>
<feature type="transmembrane region" description="Helical" evidence="8">
    <location>
        <begin position="323"/>
        <end position="339"/>
    </location>
</feature>
<feature type="region of interest" description="Disordered" evidence="7">
    <location>
        <begin position="763"/>
        <end position="829"/>
    </location>
</feature>
<dbReference type="InterPro" id="IPR011006">
    <property type="entry name" value="CheY-like_superfamily"/>
</dbReference>
<dbReference type="SMART" id="SM00388">
    <property type="entry name" value="HisKA"/>
    <property type="match status" value="1"/>
</dbReference>
<evidence type="ECO:0000256" key="8">
    <source>
        <dbReference type="SAM" id="Phobius"/>
    </source>
</evidence>